<keyword evidence="1" id="KW-0472">Membrane</keyword>
<evidence type="ECO:0000256" key="1">
    <source>
        <dbReference type="SAM" id="Phobius"/>
    </source>
</evidence>
<protein>
    <recommendedName>
        <fullName evidence="4">AtpZ/AtpI family protein</fullName>
    </recommendedName>
</protein>
<sequence>MCIKERKKNIDEKVSFMYTIDVSFSPMQNEQKHAELTHKTFLIMFRLLFVFAIPAIAAYFVGRWIDQTYDWRPYGSLLALAVSFIISWALVIRIYLSLEKEFKQLRESEKN</sequence>
<gene>
    <name evidence="2" type="ORF">COU30_03435</name>
</gene>
<proteinExistence type="predicted"/>
<organism evidence="2 3">
    <name type="scientific">Candidatus Magasanikbacteria bacterium CG10_big_fil_rev_8_21_14_0_10_38_6</name>
    <dbReference type="NCBI Taxonomy" id="1974647"/>
    <lineage>
        <taxon>Bacteria</taxon>
        <taxon>Candidatus Magasanikiibacteriota</taxon>
    </lineage>
</organism>
<comment type="caution">
    <text evidence="2">The sequence shown here is derived from an EMBL/GenBank/DDBJ whole genome shotgun (WGS) entry which is preliminary data.</text>
</comment>
<keyword evidence="1" id="KW-0812">Transmembrane</keyword>
<name>A0A2M6P0M8_9BACT</name>
<evidence type="ECO:0000313" key="3">
    <source>
        <dbReference type="Proteomes" id="UP000228528"/>
    </source>
</evidence>
<reference evidence="3" key="1">
    <citation type="submission" date="2017-09" db="EMBL/GenBank/DDBJ databases">
        <title>Depth-based differentiation of microbial function through sediment-hosted aquifers and enrichment of novel symbionts in the deep terrestrial subsurface.</title>
        <authorList>
            <person name="Probst A.J."/>
            <person name="Ladd B."/>
            <person name="Jarett J.K."/>
            <person name="Geller-Mcgrath D.E."/>
            <person name="Sieber C.M.K."/>
            <person name="Emerson J.B."/>
            <person name="Anantharaman K."/>
            <person name="Thomas B.C."/>
            <person name="Malmstrom R."/>
            <person name="Stieglmeier M."/>
            <person name="Klingl A."/>
            <person name="Woyke T."/>
            <person name="Ryan C.M."/>
            <person name="Banfield J.F."/>
        </authorList>
    </citation>
    <scope>NUCLEOTIDE SEQUENCE [LARGE SCALE GENOMIC DNA]</scope>
</reference>
<accession>A0A2M6P0M8</accession>
<keyword evidence="1" id="KW-1133">Transmembrane helix</keyword>
<feature type="transmembrane region" description="Helical" evidence="1">
    <location>
        <begin position="41"/>
        <end position="62"/>
    </location>
</feature>
<evidence type="ECO:0000313" key="2">
    <source>
        <dbReference type="EMBL" id="PIR77264.1"/>
    </source>
</evidence>
<dbReference type="EMBL" id="PFBW01000147">
    <property type="protein sequence ID" value="PIR77264.1"/>
    <property type="molecule type" value="Genomic_DNA"/>
</dbReference>
<dbReference type="AlphaFoldDB" id="A0A2M6P0M8"/>
<feature type="transmembrane region" description="Helical" evidence="1">
    <location>
        <begin position="74"/>
        <end position="96"/>
    </location>
</feature>
<evidence type="ECO:0008006" key="4">
    <source>
        <dbReference type="Google" id="ProtNLM"/>
    </source>
</evidence>
<dbReference type="Proteomes" id="UP000228528">
    <property type="component" value="Unassembled WGS sequence"/>
</dbReference>